<dbReference type="SUPFAM" id="SSF52540">
    <property type="entry name" value="P-loop containing nucleoside triphosphate hydrolases"/>
    <property type="match status" value="1"/>
</dbReference>
<dbReference type="Pfam" id="PF00005">
    <property type="entry name" value="ABC_tran"/>
    <property type="match status" value="1"/>
</dbReference>
<dbReference type="OrthoDB" id="37801at2"/>
<sequence>MEDGTVLDVRNFSVNFGILPAVRDVSFTLRPGETLALVGESGSGKSVTSLGILKLTPPVPFCRIEGQALLRTRKGAVVDLVQASAEEMRGLRGREAAMIFQEPMTSLNPVHPVGAQVGEALRFHQGLSKRAALAQAAELLDLVGIPDARRRLGAFPHELSGGMRQRVMIALALACEPVLLIADEPTTALDVTIQAQILELLQRLQQKTRMAVLFITHNLGVVAEIADRVMVMYAGRVVEQAPVRRLFHAPLMPYTRGLLRSVPRPDFSGAEQPPLEAIPGSVPDPLAPPPGCSFSPRCGHFSPGLCDSVAPPLTHAEPGHLVRCARWADVAGAA</sequence>
<keyword evidence="4" id="KW-1003">Cell membrane</keyword>
<evidence type="ECO:0000256" key="7">
    <source>
        <dbReference type="ARBA" id="ARBA00023136"/>
    </source>
</evidence>
<evidence type="ECO:0000313" key="10">
    <source>
        <dbReference type="Proteomes" id="UP000188879"/>
    </source>
</evidence>
<dbReference type="EMBL" id="MLCO01000001">
    <property type="protein sequence ID" value="ONG59104.1"/>
    <property type="molecule type" value="Genomic_DNA"/>
</dbReference>
<dbReference type="AlphaFoldDB" id="A0A1V2H9A7"/>
<evidence type="ECO:0000256" key="5">
    <source>
        <dbReference type="ARBA" id="ARBA00022741"/>
    </source>
</evidence>
<keyword evidence="3" id="KW-0813">Transport</keyword>
<evidence type="ECO:0000259" key="8">
    <source>
        <dbReference type="PROSITE" id="PS50893"/>
    </source>
</evidence>
<proteinExistence type="inferred from homology"/>
<dbReference type="InterPro" id="IPR013563">
    <property type="entry name" value="Oligopep_ABC_C"/>
</dbReference>
<dbReference type="NCBIfam" id="TIGR01727">
    <property type="entry name" value="oligo_HPY"/>
    <property type="match status" value="1"/>
</dbReference>
<gene>
    <name evidence="9" type="ORF">BKE38_00035</name>
</gene>
<dbReference type="Pfam" id="PF08352">
    <property type="entry name" value="oligo_HPY"/>
    <property type="match status" value="1"/>
</dbReference>
<dbReference type="GO" id="GO:0016887">
    <property type="term" value="F:ATP hydrolysis activity"/>
    <property type="evidence" value="ECO:0007669"/>
    <property type="project" value="InterPro"/>
</dbReference>
<evidence type="ECO:0000256" key="6">
    <source>
        <dbReference type="ARBA" id="ARBA00022840"/>
    </source>
</evidence>
<comment type="subcellular location">
    <subcellularLocation>
        <location evidence="1">Cell inner membrane</location>
        <topology evidence="1">Peripheral membrane protein</topology>
    </subcellularLocation>
</comment>
<feature type="domain" description="ABC transporter" evidence="8">
    <location>
        <begin position="7"/>
        <end position="259"/>
    </location>
</feature>
<dbReference type="RefSeq" id="WP_076955332.1">
    <property type="nucleotide sequence ID" value="NZ_MLCO01000001.1"/>
</dbReference>
<evidence type="ECO:0000256" key="1">
    <source>
        <dbReference type="ARBA" id="ARBA00004417"/>
    </source>
</evidence>
<reference evidence="9 10" key="1">
    <citation type="submission" date="2016-10" db="EMBL/GenBank/DDBJ databases">
        <title>Draft Genome sequence of Roseomonas sp. strain M3.</title>
        <authorList>
            <person name="Subhash Y."/>
            <person name="Lee S."/>
        </authorList>
    </citation>
    <scope>NUCLEOTIDE SEQUENCE [LARGE SCALE GENOMIC DNA]</scope>
    <source>
        <strain evidence="9 10">M3</strain>
    </source>
</reference>
<dbReference type="GO" id="GO:0015833">
    <property type="term" value="P:peptide transport"/>
    <property type="evidence" value="ECO:0007669"/>
    <property type="project" value="InterPro"/>
</dbReference>
<comment type="caution">
    <text evidence="9">The sequence shown here is derived from an EMBL/GenBank/DDBJ whole genome shotgun (WGS) entry which is preliminary data.</text>
</comment>
<comment type="similarity">
    <text evidence="2">Belongs to the ABC transporter superfamily.</text>
</comment>
<dbReference type="GO" id="GO:0005886">
    <property type="term" value="C:plasma membrane"/>
    <property type="evidence" value="ECO:0007669"/>
    <property type="project" value="UniProtKB-SubCell"/>
</dbReference>
<keyword evidence="5" id="KW-0547">Nucleotide-binding</keyword>
<dbReference type="Proteomes" id="UP000188879">
    <property type="component" value="Unassembled WGS sequence"/>
</dbReference>
<name>A0A1V2H9A7_9PROT</name>
<accession>A0A1V2H9A7</accession>
<dbReference type="InterPro" id="IPR003593">
    <property type="entry name" value="AAA+_ATPase"/>
</dbReference>
<evidence type="ECO:0000256" key="4">
    <source>
        <dbReference type="ARBA" id="ARBA00022475"/>
    </source>
</evidence>
<dbReference type="InterPro" id="IPR050388">
    <property type="entry name" value="ABC_Ni/Peptide_Import"/>
</dbReference>
<organism evidence="9 10">
    <name type="scientific">Teichococcus deserti</name>
    <dbReference type="NCBI Taxonomy" id="1817963"/>
    <lineage>
        <taxon>Bacteria</taxon>
        <taxon>Pseudomonadati</taxon>
        <taxon>Pseudomonadota</taxon>
        <taxon>Alphaproteobacteria</taxon>
        <taxon>Acetobacterales</taxon>
        <taxon>Roseomonadaceae</taxon>
        <taxon>Roseomonas</taxon>
    </lineage>
</organism>
<keyword evidence="6 9" id="KW-0067">ATP-binding</keyword>
<dbReference type="PROSITE" id="PS00211">
    <property type="entry name" value="ABC_TRANSPORTER_1"/>
    <property type="match status" value="1"/>
</dbReference>
<dbReference type="CDD" id="cd03257">
    <property type="entry name" value="ABC_NikE_OppD_transporters"/>
    <property type="match status" value="1"/>
</dbReference>
<evidence type="ECO:0000256" key="2">
    <source>
        <dbReference type="ARBA" id="ARBA00005417"/>
    </source>
</evidence>
<dbReference type="InterPro" id="IPR017871">
    <property type="entry name" value="ABC_transporter-like_CS"/>
</dbReference>
<evidence type="ECO:0000313" key="9">
    <source>
        <dbReference type="EMBL" id="ONG59104.1"/>
    </source>
</evidence>
<dbReference type="PROSITE" id="PS50893">
    <property type="entry name" value="ABC_TRANSPORTER_2"/>
    <property type="match status" value="1"/>
</dbReference>
<protein>
    <submittedName>
        <fullName evidence="9">Peptide ABC transporter ATP-binding protein</fullName>
    </submittedName>
</protein>
<keyword evidence="10" id="KW-1185">Reference proteome</keyword>
<dbReference type="SMART" id="SM00382">
    <property type="entry name" value="AAA"/>
    <property type="match status" value="1"/>
</dbReference>
<keyword evidence="7" id="KW-0472">Membrane</keyword>
<dbReference type="InterPro" id="IPR027417">
    <property type="entry name" value="P-loop_NTPase"/>
</dbReference>
<dbReference type="GO" id="GO:0005524">
    <property type="term" value="F:ATP binding"/>
    <property type="evidence" value="ECO:0007669"/>
    <property type="project" value="UniProtKB-KW"/>
</dbReference>
<dbReference type="InterPro" id="IPR003439">
    <property type="entry name" value="ABC_transporter-like_ATP-bd"/>
</dbReference>
<dbReference type="PANTHER" id="PTHR43297:SF2">
    <property type="entry name" value="DIPEPTIDE TRANSPORT ATP-BINDING PROTEIN DPPD"/>
    <property type="match status" value="1"/>
</dbReference>
<dbReference type="GO" id="GO:0055085">
    <property type="term" value="P:transmembrane transport"/>
    <property type="evidence" value="ECO:0007669"/>
    <property type="project" value="UniProtKB-ARBA"/>
</dbReference>
<dbReference type="FunFam" id="3.40.50.300:FF:000016">
    <property type="entry name" value="Oligopeptide ABC transporter ATP-binding component"/>
    <property type="match status" value="1"/>
</dbReference>
<dbReference type="PANTHER" id="PTHR43297">
    <property type="entry name" value="OLIGOPEPTIDE TRANSPORT ATP-BINDING PROTEIN APPD"/>
    <property type="match status" value="1"/>
</dbReference>
<dbReference type="Gene3D" id="3.40.50.300">
    <property type="entry name" value="P-loop containing nucleotide triphosphate hydrolases"/>
    <property type="match status" value="1"/>
</dbReference>
<evidence type="ECO:0000256" key="3">
    <source>
        <dbReference type="ARBA" id="ARBA00022448"/>
    </source>
</evidence>